<evidence type="ECO:0000313" key="3">
    <source>
        <dbReference type="WBParaSite" id="ACRNAN_Path_649.g2429.t1"/>
    </source>
</evidence>
<dbReference type="AlphaFoldDB" id="A0A914C9D0"/>
<name>A0A914C9D0_9BILA</name>
<feature type="transmembrane region" description="Helical" evidence="1">
    <location>
        <begin position="167"/>
        <end position="187"/>
    </location>
</feature>
<keyword evidence="1" id="KW-0812">Transmembrane</keyword>
<accession>A0A914C9D0</accession>
<keyword evidence="1" id="KW-1133">Transmembrane helix</keyword>
<evidence type="ECO:0000256" key="1">
    <source>
        <dbReference type="SAM" id="Phobius"/>
    </source>
</evidence>
<proteinExistence type="predicted"/>
<reference evidence="3" key="1">
    <citation type="submission" date="2022-11" db="UniProtKB">
        <authorList>
            <consortium name="WormBaseParasite"/>
        </authorList>
    </citation>
    <scope>IDENTIFICATION</scope>
</reference>
<keyword evidence="1" id="KW-0472">Membrane</keyword>
<protein>
    <submittedName>
        <fullName evidence="3">Uncharacterized protein</fullName>
    </submittedName>
</protein>
<sequence length="214" mass="24815">MLFFLSSSSARKCPNLDTDSHHYFYTRNGTQERVHICAWVYYSEDCGYLKYVLHDNLEPIPSIRRFLLKQGSRSFDLSTSVASIVLNKDCRLEAYEFPNYGGFLIQRDTHGKYNLEHTNQIGSVKLCKCNFNDTDALLHENEVETILTDDDLKSKTIPEICLKWTRFIYGFLLGVLLCAFVAVLFIYRTIMLSLLNRIPCRIVIIRAEHGRVKI</sequence>
<organism evidence="2 3">
    <name type="scientific">Acrobeloides nanus</name>
    <dbReference type="NCBI Taxonomy" id="290746"/>
    <lineage>
        <taxon>Eukaryota</taxon>
        <taxon>Metazoa</taxon>
        <taxon>Ecdysozoa</taxon>
        <taxon>Nematoda</taxon>
        <taxon>Chromadorea</taxon>
        <taxon>Rhabditida</taxon>
        <taxon>Tylenchina</taxon>
        <taxon>Cephalobomorpha</taxon>
        <taxon>Cephaloboidea</taxon>
        <taxon>Cephalobidae</taxon>
        <taxon>Acrobeloides</taxon>
    </lineage>
</organism>
<dbReference type="WBParaSite" id="ACRNAN_Path_649.g2429.t1">
    <property type="protein sequence ID" value="ACRNAN_Path_649.g2429.t1"/>
    <property type="gene ID" value="ACRNAN_Path_649.g2429"/>
</dbReference>
<dbReference type="Proteomes" id="UP000887540">
    <property type="component" value="Unplaced"/>
</dbReference>
<evidence type="ECO:0000313" key="2">
    <source>
        <dbReference type="Proteomes" id="UP000887540"/>
    </source>
</evidence>
<keyword evidence="2" id="KW-1185">Reference proteome</keyword>